<feature type="signal peptide" evidence="3">
    <location>
        <begin position="1"/>
        <end position="25"/>
    </location>
</feature>
<dbReference type="Proteomes" id="UP000006906">
    <property type="component" value="Chromosome 13"/>
</dbReference>
<keyword evidence="2" id="KW-0812">Transmembrane</keyword>
<organism evidence="4 5">
    <name type="scientific">Chlamydomonas reinhardtii</name>
    <name type="common">Chlamydomonas smithii</name>
    <dbReference type="NCBI Taxonomy" id="3055"/>
    <lineage>
        <taxon>Eukaryota</taxon>
        <taxon>Viridiplantae</taxon>
        <taxon>Chlorophyta</taxon>
        <taxon>core chlorophytes</taxon>
        <taxon>Chlorophyceae</taxon>
        <taxon>CS clade</taxon>
        <taxon>Chlamydomonadales</taxon>
        <taxon>Chlamydomonadaceae</taxon>
        <taxon>Chlamydomonas</taxon>
    </lineage>
</organism>
<feature type="transmembrane region" description="Helical" evidence="2">
    <location>
        <begin position="1230"/>
        <end position="1252"/>
    </location>
</feature>
<feature type="transmembrane region" description="Helical" evidence="2">
    <location>
        <begin position="1200"/>
        <end position="1218"/>
    </location>
</feature>
<feature type="compositionally biased region" description="Basic and acidic residues" evidence="1">
    <location>
        <begin position="445"/>
        <end position="454"/>
    </location>
</feature>
<name>A0A2K3D1A3_CHLRE</name>
<feature type="region of interest" description="Disordered" evidence="1">
    <location>
        <begin position="747"/>
        <end position="799"/>
    </location>
</feature>
<protein>
    <submittedName>
        <fullName evidence="4">Uncharacterized protein</fullName>
    </submittedName>
</protein>
<feature type="region of interest" description="Disordered" evidence="1">
    <location>
        <begin position="430"/>
        <end position="467"/>
    </location>
</feature>
<dbReference type="RefSeq" id="XP_042917798.1">
    <property type="nucleotide sequence ID" value="XM_043069804.1"/>
</dbReference>
<keyword evidence="3" id="KW-0732">Signal</keyword>
<feature type="region of interest" description="Disordered" evidence="1">
    <location>
        <begin position="498"/>
        <end position="525"/>
    </location>
</feature>
<feature type="compositionally biased region" description="Low complexity" evidence="1">
    <location>
        <begin position="455"/>
        <end position="467"/>
    </location>
</feature>
<gene>
    <name evidence="4" type="ORF">CHLRE_13g602550v5</name>
</gene>
<evidence type="ECO:0000256" key="3">
    <source>
        <dbReference type="SAM" id="SignalP"/>
    </source>
</evidence>
<feature type="region of interest" description="Disordered" evidence="1">
    <location>
        <begin position="568"/>
        <end position="599"/>
    </location>
</feature>
<feature type="transmembrane region" description="Helical" evidence="2">
    <location>
        <begin position="1379"/>
        <end position="1401"/>
    </location>
</feature>
<feature type="compositionally biased region" description="Low complexity" evidence="1">
    <location>
        <begin position="1077"/>
        <end position="1087"/>
    </location>
</feature>
<feature type="compositionally biased region" description="Low complexity" evidence="1">
    <location>
        <begin position="498"/>
        <end position="507"/>
    </location>
</feature>
<accession>A0A2K3D1A3</accession>
<evidence type="ECO:0000313" key="5">
    <source>
        <dbReference type="Proteomes" id="UP000006906"/>
    </source>
</evidence>
<sequence>MVTALCVLHVVVDAWLLLLAHPLWGGRRVNLGGELIYNACASAVWACVLNRSDGIRAGTTSTNFGSFPAFDPAYLQQVLLCLLQLLSIRAAAAVLVTWFATPNPSRAQPSLQAPSSGIQVAAGATDNPAAASGSNPSTDAAGVGGAGAYRCFQLAGAAQDDDDGCAGLKPQPRTPAQCHAAPAGADVDWRSALMRALGMERVPAEDAAAFALFTESFVLSTSRTGQTTDMLLLLSCFMQGYFVQGRSPFCALNAYACLYLGPGCACTLARLLLPHLPLPRPLAARGAALVEAMSRALRLPRLGLQLFVHLLTAVGALPVPPALASSFFRGPSFPLLVGVIKPITDLVPLWAAVVLAVIKVPLQFGNMRITMSAAAVSAAPASAGHGEVMSSTEAWLRAVSVELLAVATTLGCHTYLWREFGRRRQSKRLRLEDGQGQGQPQQQQHEQEHEEKQGARAAAAKGGMAQANAAAADEAGMKVEEHGATMAAVAAGSSSAAATQQAWQVQQPHRPQEGPPLQQPCQRPPPYRAVCRRTSLVVKIPWAEPEDLTLAFRHRLVCLAAAARQGANNDRRGKHSNVLGGSTSSRPGDGSSCGGGQQQGATGGLVMMAAAVRRGCIELVMVLGLRRGALPGGTGGADGCSRLPGCLSGLGQESHMAGDDGSRSQRGDGVVCAGGGVELPFSLPEMLTAVGLLDSNGRPQAALAAALGDGKGEGGGAKTGAGRPAAKDLQQLLSELQVRVVDLEDDASAEDTAAPPGLRVQGLGPRVLLLPSPPALTTAGPQSPRGKLQHPAADGPRAQRLPPLLLRARLGLGSDWDGGAVPEVESGLMLMGSGTSCVPCRVRPLGPVRPRQQATTAAAPTSTVGTAAVESAAAEWEVEVEVTVEFGAGQLVTPGGLLLDLRVREPQGGPAAAATAAAAAAASPARMRRAYVPLVATDDGELAAEVTALVKDWPDPSSGGGRGGMDSFLLDVGYWLQASPAEAEAEAEKTAAEEVEAEEATAATASEGLEAPVSAPWAEAAAAAAEAQLQADIAEGLLSYVRREGRLPVTAARLAADVEVLQRRAMRLQQAGGGEVGAQQQQQQQQASHPASLPAAQREQREEPASDRVVAVASKPQSSKAGGDRDEKAVSRVTGPASTMSPKGKGAAGGAAGEASRAGGAGAGKQCTSSYEGCSAAAATGDVAGRCMGEGGNTEGNPHISWMSALLCVVGLVRIPAAQRQAFIVFADRAMLPFTLTGHMVDAVVLAAVLWSTLRAGVSPLDSVMLPAMGTLGIGAAGALVQLLLPQRASERLATALRLPCHVSAVVMKVLTTAHVLPHPLTSLPYYSRLAFPLREGLMAPMTCLVSPAATLVLCVLKVPVNTAVLLDVGVAAHLPAALVRVLAVELLALATTLGCHAYLWKEFGRRQGLRQAQRQLRQC</sequence>
<dbReference type="KEGG" id="cre:CHLRE_13g602550v5"/>
<dbReference type="Gramene" id="PNW74313">
    <property type="protein sequence ID" value="PNW74313"/>
    <property type="gene ID" value="CHLRE_13g602550v5"/>
</dbReference>
<keyword evidence="5" id="KW-1185">Reference proteome</keyword>
<reference evidence="4 5" key="1">
    <citation type="journal article" date="2007" name="Science">
        <title>The Chlamydomonas genome reveals the evolution of key animal and plant functions.</title>
        <authorList>
            <person name="Merchant S.S."/>
            <person name="Prochnik S.E."/>
            <person name="Vallon O."/>
            <person name="Harris E.H."/>
            <person name="Karpowicz S.J."/>
            <person name="Witman G.B."/>
            <person name="Terry A."/>
            <person name="Salamov A."/>
            <person name="Fritz-Laylin L.K."/>
            <person name="Marechal-Drouard L."/>
            <person name="Marshall W.F."/>
            <person name="Qu L.H."/>
            <person name="Nelson D.R."/>
            <person name="Sanderfoot A.A."/>
            <person name="Spalding M.H."/>
            <person name="Kapitonov V.V."/>
            <person name="Ren Q."/>
            <person name="Ferris P."/>
            <person name="Lindquist E."/>
            <person name="Shapiro H."/>
            <person name="Lucas S.M."/>
            <person name="Grimwood J."/>
            <person name="Schmutz J."/>
            <person name="Cardol P."/>
            <person name="Cerutti H."/>
            <person name="Chanfreau G."/>
            <person name="Chen C.L."/>
            <person name="Cognat V."/>
            <person name="Croft M.T."/>
            <person name="Dent R."/>
            <person name="Dutcher S."/>
            <person name="Fernandez E."/>
            <person name="Fukuzawa H."/>
            <person name="Gonzalez-Ballester D."/>
            <person name="Gonzalez-Halphen D."/>
            <person name="Hallmann A."/>
            <person name="Hanikenne M."/>
            <person name="Hippler M."/>
            <person name="Inwood W."/>
            <person name="Jabbari K."/>
            <person name="Kalanon M."/>
            <person name="Kuras R."/>
            <person name="Lefebvre P.A."/>
            <person name="Lemaire S.D."/>
            <person name="Lobanov A.V."/>
            <person name="Lohr M."/>
            <person name="Manuell A."/>
            <person name="Meier I."/>
            <person name="Mets L."/>
            <person name="Mittag M."/>
            <person name="Mittelmeier T."/>
            <person name="Moroney J.V."/>
            <person name="Moseley J."/>
            <person name="Napoli C."/>
            <person name="Nedelcu A.M."/>
            <person name="Niyogi K."/>
            <person name="Novoselov S.V."/>
            <person name="Paulsen I.T."/>
            <person name="Pazour G."/>
            <person name="Purton S."/>
            <person name="Ral J.P."/>
            <person name="Riano-Pachon D.M."/>
            <person name="Riekhof W."/>
            <person name="Rymarquis L."/>
            <person name="Schroda M."/>
            <person name="Stern D."/>
            <person name="Umen J."/>
            <person name="Willows R."/>
            <person name="Wilson N."/>
            <person name="Zimmer S.L."/>
            <person name="Allmer J."/>
            <person name="Balk J."/>
            <person name="Bisova K."/>
            <person name="Chen C.J."/>
            <person name="Elias M."/>
            <person name="Gendler K."/>
            <person name="Hauser C."/>
            <person name="Lamb M.R."/>
            <person name="Ledford H."/>
            <person name="Long J.C."/>
            <person name="Minagawa J."/>
            <person name="Page M.D."/>
            <person name="Pan J."/>
            <person name="Pootakham W."/>
            <person name="Roje S."/>
            <person name="Rose A."/>
            <person name="Stahlberg E."/>
            <person name="Terauchi A.M."/>
            <person name="Yang P."/>
            <person name="Ball S."/>
            <person name="Bowler C."/>
            <person name="Dieckmann C.L."/>
            <person name="Gladyshev V.N."/>
            <person name="Green P."/>
            <person name="Jorgensen R."/>
            <person name="Mayfield S."/>
            <person name="Mueller-Roeber B."/>
            <person name="Rajamani S."/>
            <person name="Sayre R.T."/>
            <person name="Brokstein P."/>
            <person name="Dubchak I."/>
            <person name="Goodstein D."/>
            <person name="Hornick L."/>
            <person name="Huang Y.W."/>
            <person name="Jhaveri J."/>
            <person name="Luo Y."/>
            <person name="Martinez D."/>
            <person name="Ngau W.C."/>
            <person name="Otillar B."/>
            <person name="Poliakov A."/>
            <person name="Porter A."/>
            <person name="Szajkowski L."/>
            <person name="Werner G."/>
            <person name="Zhou K."/>
            <person name="Grigoriev I.V."/>
            <person name="Rokhsar D.S."/>
            <person name="Grossman A.R."/>
        </authorList>
    </citation>
    <scope>NUCLEOTIDE SEQUENCE [LARGE SCALE GENOMIC DNA]</scope>
    <source>
        <strain evidence="5">CC-503</strain>
    </source>
</reference>
<feature type="chain" id="PRO_5014340458" evidence="3">
    <location>
        <begin position="26"/>
        <end position="1420"/>
    </location>
</feature>
<dbReference type="OrthoDB" id="551459at2759"/>
<feature type="transmembrane region" description="Helical" evidence="2">
    <location>
        <begin position="1264"/>
        <end position="1285"/>
    </location>
</feature>
<proteinExistence type="predicted"/>
<evidence type="ECO:0000256" key="2">
    <source>
        <dbReference type="SAM" id="Phobius"/>
    </source>
</evidence>
<dbReference type="PANTHER" id="PTHR48125:SF10">
    <property type="entry name" value="OS12G0136300 PROTEIN"/>
    <property type="match status" value="1"/>
</dbReference>
<feature type="region of interest" description="Disordered" evidence="1">
    <location>
        <begin position="1071"/>
        <end position="1162"/>
    </location>
</feature>
<dbReference type="InParanoid" id="A0A2K3D1A3"/>
<feature type="compositionally biased region" description="Pro residues" evidence="1">
    <location>
        <begin position="513"/>
        <end position="525"/>
    </location>
</feature>
<keyword evidence="2" id="KW-0472">Membrane</keyword>
<dbReference type="PANTHER" id="PTHR48125">
    <property type="entry name" value="LP07818P1"/>
    <property type="match status" value="1"/>
</dbReference>
<evidence type="ECO:0000313" key="4">
    <source>
        <dbReference type="EMBL" id="PNW74313.1"/>
    </source>
</evidence>
<feature type="transmembrane region" description="Helical" evidence="2">
    <location>
        <begin position="1338"/>
        <end position="1359"/>
    </location>
</feature>
<evidence type="ECO:0000256" key="1">
    <source>
        <dbReference type="SAM" id="MobiDB-lite"/>
    </source>
</evidence>
<dbReference type="GeneID" id="66056096"/>
<keyword evidence="2" id="KW-1133">Transmembrane helix</keyword>
<dbReference type="EMBL" id="CM008974">
    <property type="protein sequence ID" value="PNW74313.1"/>
    <property type="molecule type" value="Genomic_DNA"/>
</dbReference>